<proteinExistence type="predicted"/>
<name>A0A8T4GZG0_9EURY</name>
<reference evidence="1" key="1">
    <citation type="submission" date="2021-03" db="EMBL/GenBank/DDBJ databases">
        <title>Genomic Encyclopedia of Type Strains, Phase IV (KMG-IV): sequencing the most valuable type-strain genomes for metagenomic binning, comparative biology and taxonomic classification.</title>
        <authorList>
            <person name="Goeker M."/>
        </authorList>
    </citation>
    <scope>NUCLEOTIDE SEQUENCE</scope>
    <source>
        <strain evidence="1">DSM 26232</strain>
    </source>
</reference>
<accession>A0A8T4GZG0</accession>
<protein>
    <submittedName>
        <fullName evidence="1">Rubrerythrin</fullName>
    </submittedName>
</protein>
<keyword evidence="2" id="KW-1185">Reference proteome</keyword>
<dbReference type="AlphaFoldDB" id="A0A8T4GZG0"/>
<dbReference type="Proteomes" id="UP000823736">
    <property type="component" value="Unassembled WGS sequence"/>
</dbReference>
<evidence type="ECO:0000313" key="2">
    <source>
        <dbReference type="Proteomes" id="UP000823736"/>
    </source>
</evidence>
<comment type="caution">
    <text evidence="1">The sequence shown here is derived from an EMBL/GenBank/DDBJ whole genome shotgun (WGS) entry which is preliminary data.</text>
</comment>
<gene>
    <name evidence="1" type="ORF">J2753_001249</name>
</gene>
<organism evidence="1 2">
    <name type="scientific">Halolamina salifodinae</name>
    <dbReference type="NCBI Taxonomy" id="1202767"/>
    <lineage>
        <taxon>Archaea</taxon>
        <taxon>Methanobacteriati</taxon>
        <taxon>Methanobacteriota</taxon>
        <taxon>Stenosarchaea group</taxon>
        <taxon>Halobacteria</taxon>
        <taxon>Halobacteriales</taxon>
        <taxon>Haloferacaceae</taxon>
    </lineage>
</organism>
<sequence length="52" mass="6317">MKDEKPINERIKEQFEECESDEGWYRCKVCGVKHYYGQSRKSDLLRHLDSHD</sequence>
<evidence type="ECO:0000313" key="1">
    <source>
        <dbReference type="EMBL" id="MBP1986755.1"/>
    </source>
</evidence>
<dbReference type="EMBL" id="JAGGLC010000002">
    <property type="protein sequence ID" value="MBP1986755.1"/>
    <property type="molecule type" value="Genomic_DNA"/>
</dbReference>